<keyword evidence="3 6" id="KW-0521">NADP</keyword>
<dbReference type="GO" id="GO:0005737">
    <property type="term" value="C:cytoplasm"/>
    <property type="evidence" value="ECO:0007669"/>
    <property type="project" value="UniProtKB-SubCell"/>
</dbReference>
<evidence type="ECO:0000256" key="6">
    <source>
        <dbReference type="HAMAP-Rule" id="MF_00361"/>
    </source>
</evidence>
<dbReference type="Proteomes" id="UP001156666">
    <property type="component" value="Unassembled WGS sequence"/>
</dbReference>
<reference evidence="7" key="2">
    <citation type="submission" date="2023-01" db="EMBL/GenBank/DDBJ databases">
        <title>Draft genome sequence of Portibacter lacus strain NBRC 108769.</title>
        <authorList>
            <person name="Sun Q."/>
            <person name="Mori K."/>
        </authorList>
    </citation>
    <scope>NUCLEOTIDE SEQUENCE</scope>
    <source>
        <strain evidence="7">NBRC 108769</strain>
    </source>
</reference>
<dbReference type="PANTHER" id="PTHR20275:SF0">
    <property type="entry name" value="NAD KINASE"/>
    <property type="match status" value="1"/>
</dbReference>
<comment type="cofactor">
    <cofactor evidence="6">
        <name>a divalent metal cation</name>
        <dbReference type="ChEBI" id="CHEBI:60240"/>
    </cofactor>
</comment>
<dbReference type="Pfam" id="PF20143">
    <property type="entry name" value="NAD_kinase_C"/>
    <property type="match status" value="1"/>
</dbReference>
<evidence type="ECO:0000313" key="7">
    <source>
        <dbReference type="EMBL" id="GLR19779.1"/>
    </source>
</evidence>
<dbReference type="EMBL" id="BSOH01000036">
    <property type="protein sequence ID" value="GLR19779.1"/>
    <property type="molecule type" value="Genomic_DNA"/>
</dbReference>
<feature type="active site" description="Proton acceptor" evidence="6">
    <location>
        <position position="76"/>
    </location>
</feature>
<evidence type="ECO:0000256" key="4">
    <source>
        <dbReference type="ARBA" id="ARBA00023027"/>
    </source>
</evidence>
<dbReference type="GO" id="GO:0019674">
    <property type="term" value="P:NAD+ metabolic process"/>
    <property type="evidence" value="ECO:0007669"/>
    <property type="project" value="InterPro"/>
</dbReference>
<dbReference type="InterPro" id="IPR017438">
    <property type="entry name" value="ATP-NAD_kinase_N"/>
</dbReference>
<dbReference type="InterPro" id="IPR017437">
    <property type="entry name" value="ATP-NAD_kinase_PpnK-typ_C"/>
</dbReference>
<sequence length="294" mass="32650">MNILLFGKGFKEGNEVYLHTLVSSLEKRAAKVYVNKLYQDILAEQNINFCSECSVIDTTAELKEANVDFVITLGGDGTILTAITLIQDLQIPILGINLGRLGFLAIIEKNKIERALDKLFAGRYSIGERVMLRLNGADELFGEKSFALNDFTLHKRDTSAMIKVHTFIDGSFLNSYWADGLIVSTPTGSTGYSLSCGGPIVFPYSGNFIITPVAPHDMNARPVVLSDKTELSFVIEGRGENFLCTLDSRFEIITSDHKLSVRKCEFPARLVQLEGVSFQETIHNKLLWGKDSRN</sequence>
<comment type="subcellular location">
    <subcellularLocation>
        <location evidence="6">Cytoplasm</location>
    </subcellularLocation>
</comment>
<dbReference type="SUPFAM" id="SSF111331">
    <property type="entry name" value="NAD kinase/diacylglycerol kinase-like"/>
    <property type="match status" value="1"/>
</dbReference>
<dbReference type="GO" id="GO:0006741">
    <property type="term" value="P:NADP+ biosynthetic process"/>
    <property type="evidence" value="ECO:0007669"/>
    <property type="project" value="UniProtKB-UniRule"/>
</dbReference>
<keyword evidence="6" id="KW-0067">ATP-binding</keyword>
<evidence type="ECO:0000313" key="8">
    <source>
        <dbReference type="Proteomes" id="UP001156666"/>
    </source>
</evidence>
<dbReference type="GO" id="GO:0046872">
    <property type="term" value="F:metal ion binding"/>
    <property type="evidence" value="ECO:0007669"/>
    <property type="project" value="UniProtKB-UniRule"/>
</dbReference>
<dbReference type="GO" id="GO:0051287">
    <property type="term" value="F:NAD binding"/>
    <property type="evidence" value="ECO:0007669"/>
    <property type="project" value="UniProtKB-ARBA"/>
</dbReference>
<dbReference type="HAMAP" id="MF_00361">
    <property type="entry name" value="NAD_kinase"/>
    <property type="match status" value="1"/>
</dbReference>
<feature type="binding site" evidence="6">
    <location>
        <begin position="190"/>
        <end position="195"/>
    </location>
    <ligand>
        <name>NAD(+)</name>
        <dbReference type="ChEBI" id="CHEBI:57540"/>
    </ligand>
</feature>
<dbReference type="Pfam" id="PF01513">
    <property type="entry name" value="NAD_kinase"/>
    <property type="match status" value="1"/>
</dbReference>
<keyword evidence="8" id="KW-1185">Reference proteome</keyword>
<comment type="caution">
    <text evidence="6">Lacks conserved residue(s) required for the propagation of feature annotation.</text>
</comment>
<keyword evidence="1 6" id="KW-0808">Transferase</keyword>
<keyword evidence="2 6" id="KW-0418">Kinase</keyword>
<dbReference type="InterPro" id="IPR002504">
    <property type="entry name" value="NADK"/>
</dbReference>
<feature type="binding site" evidence="6">
    <location>
        <position position="214"/>
    </location>
    <ligand>
        <name>NAD(+)</name>
        <dbReference type="ChEBI" id="CHEBI:57540"/>
    </ligand>
</feature>
<keyword evidence="4 6" id="KW-0520">NAD</keyword>
<feature type="binding site" evidence="6">
    <location>
        <begin position="76"/>
        <end position="77"/>
    </location>
    <ligand>
        <name>NAD(+)</name>
        <dbReference type="ChEBI" id="CHEBI:57540"/>
    </ligand>
</feature>
<keyword evidence="6" id="KW-0547">Nucleotide-binding</keyword>
<dbReference type="InterPro" id="IPR016064">
    <property type="entry name" value="NAD/diacylglycerol_kinase_sf"/>
</dbReference>
<dbReference type="Gene3D" id="3.40.50.10330">
    <property type="entry name" value="Probable inorganic polyphosphate/atp-NAD kinase, domain 1"/>
    <property type="match status" value="1"/>
</dbReference>
<dbReference type="EC" id="2.7.1.23" evidence="6"/>
<evidence type="ECO:0000256" key="3">
    <source>
        <dbReference type="ARBA" id="ARBA00022857"/>
    </source>
</evidence>
<dbReference type="GO" id="GO:0005524">
    <property type="term" value="F:ATP binding"/>
    <property type="evidence" value="ECO:0007669"/>
    <property type="project" value="UniProtKB-KW"/>
</dbReference>
<dbReference type="RefSeq" id="WP_235295389.1">
    <property type="nucleotide sequence ID" value="NZ_BSOH01000036.1"/>
</dbReference>
<accession>A0AA37SU95</accession>
<evidence type="ECO:0000256" key="5">
    <source>
        <dbReference type="ARBA" id="ARBA00047925"/>
    </source>
</evidence>
<dbReference type="NCBIfam" id="NF002521">
    <property type="entry name" value="PRK01911.1"/>
    <property type="match status" value="1"/>
</dbReference>
<feature type="binding site" evidence="6">
    <location>
        <begin position="149"/>
        <end position="150"/>
    </location>
    <ligand>
        <name>NAD(+)</name>
        <dbReference type="ChEBI" id="CHEBI:57540"/>
    </ligand>
</feature>
<evidence type="ECO:0000256" key="1">
    <source>
        <dbReference type="ARBA" id="ARBA00022679"/>
    </source>
</evidence>
<dbReference type="AlphaFoldDB" id="A0AA37SU95"/>
<comment type="caution">
    <text evidence="7">The sequence shown here is derived from an EMBL/GenBank/DDBJ whole genome shotgun (WGS) entry which is preliminary data.</text>
</comment>
<dbReference type="PANTHER" id="PTHR20275">
    <property type="entry name" value="NAD KINASE"/>
    <property type="match status" value="1"/>
</dbReference>
<reference evidence="7" key="1">
    <citation type="journal article" date="2014" name="Int. J. Syst. Evol. Microbiol.">
        <title>Complete genome sequence of Corynebacterium casei LMG S-19264T (=DSM 44701T), isolated from a smear-ripened cheese.</title>
        <authorList>
            <consortium name="US DOE Joint Genome Institute (JGI-PGF)"/>
            <person name="Walter F."/>
            <person name="Albersmeier A."/>
            <person name="Kalinowski J."/>
            <person name="Ruckert C."/>
        </authorList>
    </citation>
    <scope>NUCLEOTIDE SEQUENCE</scope>
    <source>
        <strain evidence="7">NBRC 108769</strain>
    </source>
</reference>
<keyword evidence="6" id="KW-0963">Cytoplasm</keyword>
<protein>
    <recommendedName>
        <fullName evidence="6">NAD kinase</fullName>
        <ecNumber evidence="6">2.7.1.23</ecNumber>
    </recommendedName>
    <alternativeName>
        <fullName evidence="6">ATP-dependent NAD kinase</fullName>
    </alternativeName>
</protein>
<evidence type="ECO:0000256" key="2">
    <source>
        <dbReference type="ARBA" id="ARBA00022777"/>
    </source>
</evidence>
<comment type="function">
    <text evidence="6">Involved in the regulation of the intracellular balance of NAD and NADP, and is a key enzyme in the biosynthesis of NADP. Catalyzes specifically the phosphorylation on 2'-hydroxyl of the adenosine moiety of NAD to yield NADP.</text>
</comment>
<comment type="similarity">
    <text evidence="6">Belongs to the NAD kinase family.</text>
</comment>
<dbReference type="Gene3D" id="2.60.200.30">
    <property type="entry name" value="Probable inorganic polyphosphate/atp-NAD kinase, domain 2"/>
    <property type="match status" value="1"/>
</dbReference>
<feature type="binding site" evidence="6">
    <location>
        <position position="179"/>
    </location>
    <ligand>
        <name>NAD(+)</name>
        <dbReference type="ChEBI" id="CHEBI:57540"/>
    </ligand>
</feature>
<organism evidence="7 8">
    <name type="scientific">Portibacter lacus</name>
    <dbReference type="NCBI Taxonomy" id="1099794"/>
    <lineage>
        <taxon>Bacteria</taxon>
        <taxon>Pseudomonadati</taxon>
        <taxon>Bacteroidota</taxon>
        <taxon>Saprospiria</taxon>
        <taxon>Saprospirales</taxon>
        <taxon>Haliscomenobacteraceae</taxon>
        <taxon>Portibacter</taxon>
    </lineage>
</organism>
<proteinExistence type="inferred from homology"/>
<dbReference type="GO" id="GO:0003951">
    <property type="term" value="F:NAD+ kinase activity"/>
    <property type="evidence" value="ECO:0007669"/>
    <property type="project" value="UniProtKB-UniRule"/>
</dbReference>
<gene>
    <name evidence="6 7" type="primary">nadK</name>
    <name evidence="7" type="ORF">GCM10007940_43950</name>
</gene>
<name>A0AA37SU95_9BACT</name>
<comment type="catalytic activity">
    <reaction evidence="5 6">
        <text>NAD(+) + ATP = ADP + NADP(+) + H(+)</text>
        <dbReference type="Rhea" id="RHEA:18629"/>
        <dbReference type="ChEBI" id="CHEBI:15378"/>
        <dbReference type="ChEBI" id="CHEBI:30616"/>
        <dbReference type="ChEBI" id="CHEBI:57540"/>
        <dbReference type="ChEBI" id="CHEBI:58349"/>
        <dbReference type="ChEBI" id="CHEBI:456216"/>
        <dbReference type="EC" id="2.7.1.23"/>
    </reaction>
</comment>